<reference evidence="3 4" key="1">
    <citation type="submission" date="2020-06" db="EMBL/GenBank/DDBJ databases">
        <title>High-quality draft genome of sulfate reducer Desulfobacter latus type strain AcrS2 isolated from marine sediment.</title>
        <authorList>
            <person name="Hoppe M."/>
            <person name="Larsen C.K."/>
            <person name="Marshall I.P.G."/>
            <person name="Schramm A."/>
            <person name="Marietou A.G."/>
        </authorList>
    </citation>
    <scope>NUCLEOTIDE SEQUENCE [LARGE SCALE GENOMIC DNA]</scope>
    <source>
        <strain evidence="3 4">AcRS2</strain>
    </source>
</reference>
<sequence>MDIPEYIERPVYIDRIMPYVRKDIMKILVGQRRVGKSYLLFQLMDRLSALYPEDQQLYINKELHEFVDIRHARDLLEYIASRRDLDRRLALFIDEVQDIDQFETALRSLQAGGGIDIFATGSNARLLSGELATYLSGRYVEIKVYGLTYGEFLTFHRLEQGLDSLQTYLKFGGLPYLKHLPLDDSIVFDYLSNVSDAIILKDIVARYDIRNVAFLQRLCRFLADNVGSLVTARKISTYLKSQQVKISHNLVIDYLSYLSSALLVLPARRYDIAGKKIFEIGEKYYFEDLGIRHAMIGFNASDINKIIENVIFTHLKTAGYDVTVGQIGKKETDFVCEKQGERLYIQAAYMIPDDKVRDREFGNLLSIPDNHPKKVVTMDPVTGGTYKGIEHIHLKQFLLSL</sequence>
<comment type="caution">
    <text evidence="3">The sequence shown here is derived from an EMBL/GenBank/DDBJ whole genome shotgun (WGS) entry which is preliminary data.</text>
</comment>
<gene>
    <name evidence="3" type="ORF">HXW94_07410</name>
</gene>
<proteinExistence type="predicted"/>
<feature type="domain" description="AAA" evidence="1">
    <location>
        <begin position="25"/>
        <end position="153"/>
    </location>
</feature>
<dbReference type="GO" id="GO:0005524">
    <property type="term" value="F:ATP binding"/>
    <property type="evidence" value="ECO:0007669"/>
    <property type="project" value="UniProtKB-KW"/>
</dbReference>
<dbReference type="Pfam" id="PF13173">
    <property type="entry name" value="AAA_14"/>
    <property type="match status" value="1"/>
</dbReference>
<evidence type="ECO:0000259" key="2">
    <source>
        <dbReference type="Pfam" id="PF13635"/>
    </source>
</evidence>
<keyword evidence="3" id="KW-0067">ATP-binding</keyword>
<accession>A0A850STY5</accession>
<dbReference type="PANTHER" id="PTHR33295:SF20">
    <property type="entry name" value="ATPASE"/>
    <property type="match status" value="1"/>
</dbReference>
<name>A0A850STY5_9BACT</name>
<dbReference type="InterPro" id="IPR041682">
    <property type="entry name" value="AAA_14"/>
</dbReference>
<evidence type="ECO:0000313" key="3">
    <source>
        <dbReference type="EMBL" id="NWH04814.1"/>
    </source>
</evidence>
<evidence type="ECO:0000259" key="1">
    <source>
        <dbReference type="Pfam" id="PF13173"/>
    </source>
</evidence>
<dbReference type="PANTHER" id="PTHR33295">
    <property type="entry name" value="ATPASE"/>
    <property type="match status" value="1"/>
</dbReference>
<dbReference type="AlphaFoldDB" id="A0A850STY5"/>
<keyword evidence="3" id="KW-0547">Nucleotide-binding</keyword>
<dbReference type="Pfam" id="PF13635">
    <property type="entry name" value="DUF4143"/>
    <property type="match status" value="1"/>
</dbReference>
<dbReference type="Proteomes" id="UP000553343">
    <property type="component" value="Unassembled WGS sequence"/>
</dbReference>
<dbReference type="RefSeq" id="WP_178366266.1">
    <property type="nucleotide sequence ID" value="NZ_JACADJ010000018.1"/>
</dbReference>
<keyword evidence="4" id="KW-1185">Reference proteome</keyword>
<evidence type="ECO:0000313" key="4">
    <source>
        <dbReference type="Proteomes" id="UP000553343"/>
    </source>
</evidence>
<protein>
    <submittedName>
        <fullName evidence="3">ATP-binding protein</fullName>
    </submittedName>
</protein>
<dbReference type="EMBL" id="JACADJ010000018">
    <property type="protein sequence ID" value="NWH04814.1"/>
    <property type="molecule type" value="Genomic_DNA"/>
</dbReference>
<organism evidence="3 4">
    <name type="scientific">Desulfobacter latus</name>
    <dbReference type="NCBI Taxonomy" id="2292"/>
    <lineage>
        <taxon>Bacteria</taxon>
        <taxon>Pseudomonadati</taxon>
        <taxon>Thermodesulfobacteriota</taxon>
        <taxon>Desulfobacteria</taxon>
        <taxon>Desulfobacterales</taxon>
        <taxon>Desulfobacteraceae</taxon>
        <taxon>Desulfobacter</taxon>
    </lineage>
</organism>
<dbReference type="InterPro" id="IPR027417">
    <property type="entry name" value="P-loop_NTPase"/>
</dbReference>
<dbReference type="SUPFAM" id="SSF52540">
    <property type="entry name" value="P-loop containing nucleoside triphosphate hydrolases"/>
    <property type="match status" value="1"/>
</dbReference>
<dbReference type="InterPro" id="IPR025420">
    <property type="entry name" value="DUF4143"/>
</dbReference>
<feature type="domain" description="DUF4143" evidence="2">
    <location>
        <begin position="201"/>
        <end position="345"/>
    </location>
</feature>